<dbReference type="SMART" id="SM00849">
    <property type="entry name" value="Lactamase_B"/>
    <property type="match status" value="1"/>
</dbReference>
<dbReference type="Pfam" id="PF00932">
    <property type="entry name" value="LTD"/>
    <property type="match status" value="1"/>
</dbReference>
<comment type="caution">
    <text evidence="3">The sequence shown here is derived from an EMBL/GenBank/DDBJ whole genome shotgun (WGS) entry which is preliminary data.</text>
</comment>
<dbReference type="AlphaFoldDB" id="A0A0F8RVJ5"/>
<dbReference type="InterPro" id="IPR036866">
    <property type="entry name" value="RibonucZ/Hydroxyglut_hydro"/>
</dbReference>
<dbReference type="Gene3D" id="3.60.15.10">
    <property type="entry name" value="Ribonuclease Z/Hydroxyacylglutathione hydrolase-like"/>
    <property type="match status" value="1"/>
</dbReference>
<dbReference type="InterPro" id="IPR035681">
    <property type="entry name" value="ComA-like_MBL"/>
</dbReference>
<dbReference type="PANTHER" id="PTHR30619">
    <property type="entry name" value="DNA INTERNALIZATION/COMPETENCE PROTEIN COMEC/REC2"/>
    <property type="match status" value="1"/>
</dbReference>
<evidence type="ECO:0000256" key="1">
    <source>
        <dbReference type="SAM" id="MobiDB-lite"/>
    </source>
</evidence>
<dbReference type="EMBL" id="JJQX01000185">
    <property type="protein sequence ID" value="KKH91488.1"/>
    <property type="molecule type" value="Genomic_DNA"/>
</dbReference>
<feature type="compositionally biased region" description="Basic and acidic residues" evidence="1">
    <location>
        <begin position="391"/>
        <end position="400"/>
    </location>
</feature>
<name>A0A0F8RVJ5_METMZ</name>
<dbReference type="InterPro" id="IPR001279">
    <property type="entry name" value="Metallo-B-lactamas"/>
</dbReference>
<evidence type="ECO:0000313" key="4">
    <source>
        <dbReference type="Proteomes" id="UP000034668"/>
    </source>
</evidence>
<organism evidence="3 4">
    <name type="scientific">Methanosarcina mazei</name>
    <name type="common">Methanosarcina frisia</name>
    <dbReference type="NCBI Taxonomy" id="2209"/>
    <lineage>
        <taxon>Archaea</taxon>
        <taxon>Methanobacteriati</taxon>
        <taxon>Methanobacteriota</taxon>
        <taxon>Stenosarchaea group</taxon>
        <taxon>Methanomicrobia</taxon>
        <taxon>Methanosarcinales</taxon>
        <taxon>Methanosarcinaceae</taxon>
        <taxon>Methanosarcina</taxon>
    </lineage>
</organism>
<feature type="non-terminal residue" evidence="3">
    <location>
        <position position="1"/>
    </location>
</feature>
<evidence type="ECO:0000313" key="3">
    <source>
        <dbReference type="EMBL" id="KKH91488.1"/>
    </source>
</evidence>
<proteinExistence type="predicted"/>
<dbReference type="SUPFAM" id="SSF74853">
    <property type="entry name" value="Lamin A/C globular tail domain"/>
    <property type="match status" value="1"/>
</dbReference>
<feature type="region of interest" description="Disordered" evidence="1">
    <location>
        <begin position="56"/>
        <end position="109"/>
    </location>
</feature>
<accession>A0A0F8RVJ5</accession>
<evidence type="ECO:0000259" key="2">
    <source>
        <dbReference type="PROSITE" id="PS51841"/>
    </source>
</evidence>
<protein>
    <submittedName>
        <fullName evidence="3">Beta-lactamase</fullName>
    </submittedName>
</protein>
<dbReference type="PANTHER" id="PTHR30619:SF7">
    <property type="entry name" value="BETA-LACTAMASE DOMAIN PROTEIN"/>
    <property type="match status" value="1"/>
</dbReference>
<dbReference type="InterPro" id="IPR001322">
    <property type="entry name" value="Lamin_tail_dom"/>
</dbReference>
<feature type="region of interest" description="Disordered" evidence="1">
    <location>
        <begin position="391"/>
        <end position="411"/>
    </location>
</feature>
<dbReference type="Gene3D" id="2.60.40.1260">
    <property type="entry name" value="Lamin Tail domain"/>
    <property type="match status" value="1"/>
</dbReference>
<dbReference type="PROSITE" id="PS51841">
    <property type="entry name" value="LTD"/>
    <property type="match status" value="1"/>
</dbReference>
<reference evidence="3 4" key="1">
    <citation type="journal article" date="2015" name="ISME J.">
        <title>Genomic and phenotypic differentiation among Methanosarcina mazei populations from Columbia River sediment.</title>
        <authorList>
            <person name="Youngblut N.D."/>
            <person name="Wirth J.S."/>
            <person name="Henriksen J.R."/>
            <person name="Smith M."/>
            <person name="Simon H."/>
            <person name="Metcalf W.W."/>
            <person name="Whitaker R.J."/>
        </authorList>
    </citation>
    <scope>NUCLEOTIDE SEQUENCE [LARGE SCALE GENOMIC DNA]</scope>
    <source>
        <strain evidence="3 4">1.H.M.2.4</strain>
    </source>
</reference>
<dbReference type="Pfam" id="PF00753">
    <property type="entry name" value="Lactamase_B"/>
    <property type="match status" value="1"/>
</dbReference>
<feature type="compositionally biased region" description="Polar residues" evidence="1">
    <location>
        <begin position="90"/>
        <end position="102"/>
    </location>
</feature>
<dbReference type="SUPFAM" id="SSF56281">
    <property type="entry name" value="Metallo-hydrolase/oxidoreductase"/>
    <property type="match status" value="1"/>
</dbReference>
<dbReference type="InterPro" id="IPR052159">
    <property type="entry name" value="Competence_DNA_uptake"/>
</dbReference>
<feature type="domain" description="LTD" evidence="2">
    <location>
        <begin position="403"/>
        <end position="513"/>
    </location>
</feature>
<dbReference type="PATRIC" id="fig|2209.91.peg.1594"/>
<sequence length="513" mass="55637">TIICQIVFFRKKERFTCFRGYSCGAHRSAVNYTLSSYVIIVIVGINAGLKDDQAAEEPLQGAQQAGEENLADTQVHAEETESNQEESNQDSGPEENNLTDNGPVTRENPGIGNLTVHFIDVGQGDSILLEYNGKTMLVDAGERDKGKVVTAYLQDQGISGIDYVVATHPHSDHIGGMNEVLNSFQVKHFVDSGFPHTSKTYENMLTTIDEKDIPFEVAEEGKEIEFDPAVDVEILNPGQEYSDDLNENSIVLKVSYGETSFLLMGDAGLETEEKLMGGGYDLDSDILKAGHHASRSGSGEAFISSVSPGISIIEVGAGNDYGHPHEEVLERLQKASRVYRTDLDGTIAVTTDGSTCTVITQKTGSEKVVTGTGTSENGADSPSIPIITRETESEEVKSEEAGEPGTGTISSSADHAVYVSDLNLKDEWIEITNRDASPVLLEGWKIEDEGSKHTYTFSSYTLSSQAAVTLYTGMGTDTSAKLYWGSESPVWNNDGDTAYLYDNSENLISELER</sequence>
<gene>
    <name evidence="3" type="ORF">DU79_07325</name>
</gene>
<dbReference type="CDD" id="cd07731">
    <property type="entry name" value="ComA-like_MBL-fold"/>
    <property type="match status" value="1"/>
</dbReference>
<dbReference type="Proteomes" id="UP000034668">
    <property type="component" value="Unassembled WGS sequence"/>
</dbReference>
<dbReference type="InterPro" id="IPR036415">
    <property type="entry name" value="Lamin_tail_dom_sf"/>
</dbReference>